<dbReference type="Proteomes" id="UP000298030">
    <property type="component" value="Unassembled WGS sequence"/>
</dbReference>
<name>A0A4Y7T8L6_COPMI</name>
<accession>A0A4Y7T8L6</accession>
<dbReference type="AlphaFoldDB" id="A0A4Y7T8L6"/>
<evidence type="ECO:0000313" key="1">
    <source>
        <dbReference type="EMBL" id="TEB30485.1"/>
    </source>
</evidence>
<sequence length="73" mass="8309">MCIVCRDKPVYKARSGNDALQNMWFDRSSSPKNSRSAKCVVCKVREPYYNRSTGKRFPTCGNNCAAILKGRSW</sequence>
<protein>
    <submittedName>
        <fullName evidence="1">Uncharacterized protein</fullName>
    </submittedName>
</protein>
<dbReference type="EMBL" id="QPFP01000023">
    <property type="protein sequence ID" value="TEB30485.1"/>
    <property type="molecule type" value="Genomic_DNA"/>
</dbReference>
<reference evidence="1 2" key="1">
    <citation type="journal article" date="2019" name="Nat. Ecol. Evol.">
        <title>Megaphylogeny resolves global patterns of mushroom evolution.</title>
        <authorList>
            <person name="Varga T."/>
            <person name="Krizsan K."/>
            <person name="Foldi C."/>
            <person name="Dima B."/>
            <person name="Sanchez-Garcia M."/>
            <person name="Sanchez-Ramirez S."/>
            <person name="Szollosi G.J."/>
            <person name="Szarkandi J.G."/>
            <person name="Papp V."/>
            <person name="Albert L."/>
            <person name="Andreopoulos W."/>
            <person name="Angelini C."/>
            <person name="Antonin V."/>
            <person name="Barry K.W."/>
            <person name="Bougher N.L."/>
            <person name="Buchanan P."/>
            <person name="Buyck B."/>
            <person name="Bense V."/>
            <person name="Catcheside P."/>
            <person name="Chovatia M."/>
            <person name="Cooper J."/>
            <person name="Damon W."/>
            <person name="Desjardin D."/>
            <person name="Finy P."/>
            <person name="Geml J."/>
            <person name="Haridas S."/>
            <person name="Hughes K."/>
            <person name="Justo A."/>
            <person name="Karasinski D."/>
            <person name="Kautmanova I."/>
            <person name="Kiss B."/>
            <person name="Kocsube S."/>
            <person name="Kotiranta H."/>
            <person name="LaButti K.M."/>
            <person name="Lechner B.E."/>
            <person name="Liimatainen K."/>
            <person name="Lipzen A."/>
            <person name="Lukacs Z."/>
            <person name="Mihaltcheva S."/>
            <person name="Morgado L.N."/>
            <person name="Niskanen T."/>
            <person name="Noordeloos M.E."/>
            <person name="Ohm R.A."/>
            <person name="Ortiz-Santana B."/>
            <person name="Ovrebo C."/>
            <person name="Racz N."/>
            <person name="Riley R."/>
            <person name="Savchenko A."/>
            <person name="Shiryaev A."/>
            <person name="Soop K."/>
            <person name="Spirin V."/>
            <person name="Szebenyi C."/>
            <person name="Tomsovsky M."/>
            <person name="Tulloss R.E."/>
            <person name="Uehling J."/>
            <person name="Grigoriev I.V."/>
            <person name="Vagvolgyi C."/>
            <person name="Papp T."/>
            <person name="Martin F.M."/>
            <person name="Miettinen O."/>
            <person name="Hibbett D.S."/>
            <person name="Nagy L.G."/>
        </authorList>
    </citation>
    <scope>NUCLEOTIDE SEQUENCE [LARGE SCALE GENOMIC DNA]</scope>
    <source>
        <strain evidence="1 2">FP101781</strain>
    </source>
</reference>
<evidence type="ECO:0000313" key="2">
    <source>
        <dbReference type="Proteomes" id="UP000298030"/>
    </source>
</evidence>
<proteinExistence type="predicted"/>
<organism evidence="1 2">
    <name type="scientific">Coprinellus micaceus</name>
    <name type="common">Glistening ink-cap mushroom</name>
    <name type="synonym">Coprinus micaceus</name>
    <dbReference type="NCBI Taxonomy" id="71717"/>
    <lineage>
        <taxon>Eukaryota</taxon>
        <taxon>Fungi</taxon>
        <taxon>Dikarya</taxon>
        <taxon>Basidiomycota</taxon>
        <taxon>Agaricomycotina</taxon>
        <taxon>Agaricomycetes</taxon>
        <taxon>Agaricomycetidae</taxon>
        <taxon>Agaricales</taxon>
        <taxon>Agaricineae</taxon>
        <taxon>Psathyrellaceae</taxon>
        <taxon>Coprinellus</taxon>
    </lineage>
</organism>
<keyword evidence="2" id="KW-1185">Reference proteome</keyword>
<gene>
    <name evidence="1" type="ORF">FA13DRAFT_554356</name>
</gene>
<comment type="caution">
    <text evidence="1">The sequence shown here is derived from an EMBL/GenBank/DDBJ whole genome shotgun (WGS) entry which is preliminary data.</text>
</comment>